<dbReference type="Pfam" id="PF00111">
    <property type="entry name" value="Fer2"/>
    <property type="match status" value="1"/>
</dbReference>
<dbReference type="GO" id="GO:0046872">
    <property type="term" value="F:metal ion binding"/>
    <property type="evidence" value="ECO:0007669"/>
    <property type="project" value="UniProtKB-KW"/>
</dbReference>
<evidence type="ECO:0000313" key="7">
    <source>
        <dbReference type="EMBL" id="MBA2225050.1"/>
    </source>
</evidence>
<dbReference type="Pfam" id="PF01799">
    <property type="entry name" value="Fer2_2"/>
    <property type="match status" value="1"/>
</dbReference>
<evidence type="ECO:0000256" key="5">
    <source>
        <dbReference type="ARBA" id="ARBA00023014"/>
    </source>
</evidence>
<evidence type="ECO:0000256" key="1">
    <source>
        <dbReference type="ARBA" id="ARBA00022714"/>
    </source>
</evidence>
<dbReference type="PROSITE" id="PS51318">
    <property type="entry name" value="TAT"/>
    <property type="match status" value="1"/>
</dbReference>
<dbReference type="InterPro" id="IPR036010">
    <property type="entry name" value="2Fe-2S_ferredoxin-like_sf"/>
</dbReference>
<dbReference type="InterPro" id="IPR006311">
    <property type="entry name" value="TAT_signal"/>
</dbReference>
<proteinExistence type="predicted"/>
<feature type="domain" description="2Fe-2S ferredoxin-type" evidence="6">
    <location>
        <begin position="55"/>
        <end position="131"/>
    </location>
</feature>
<dbReference type="PROSITE" id="PS51085">
    <property type="entry name" value="2FE2S_FER_2"/>
    <property type="match status" value="1"/>
</dbReference>
<dbReference type="PANTHER" id="PTHR44379:SF5">
    <property type="entry name" value="OXIDOREDUCTASE WITH IRON-SULFUR SUBUNIT"/>
    <property type="match status" value="1"/>
</dbReference>
<evidence type="ECO:0000256" key="4">
    <source>
        <dbReference type="ARBA" id="ARBA00023004"/>
    </source>
</evidence>
<dbReference type="GO" id="GO:0051537">
    <property type="term" value="F:2 iron, 2 sulfur cluster binding"/>
    <property type="evidence" value="ECO:0007669"/>
    <property type="project" value="UniProtKB-KW"/>
</dbReference>
<reference evidence="7 8" key="1">
    <citation type="submission" date="2020-07" db="EMBL/GenBank/DDBJ databases">
        <title>Thermogemmata thermophila gen. nov., sp. nov., a novel moderate thermophilic planctomycete from a Kamchatka hot spring.</title>
        <authorList>
            <person name="Elcheninov A.G."/>
            <person name="Podosokorskaya O.A."/>
            <person name="Kovaleva O.L."/>
            <person name="Novikov A."/>
            <person name="Bonch-Osmolovskaya E.A."/>
            <person name="Toshchakov S.V."/>
            <person name="Kublanov I.V."/>
        </authorList>
    </citation>
    <scope>NUCLEOTIDE SEQUENCE [LARGE SCALE GENOMIC DNA]</scope>
    <source>
        <strain evidence="7 8">2918</strain>
    </source>
</reference>
<sequence length="207" mass="21667">MSEATGSGRGGITRRGFLTGSGLAAAAASRLTADLAAEQAPAARDAAVAFGPGPVRIELLVNGRKLTAQVEPRVTLLDALRNYLDVTGCKRVCDRGTCGACTVMVDGRPVYSCTLLALEARGKDIRTAESLIVGNRLDPVPQAFVRCDAQQCGFCTPGFVVALRAALDKNPQATEAELEAAVAGNICRCGTYEQMRQAIVQLVRKGG</sequence>
<keyword evidence="2" id="KW-0479">Metal-binding</keyword>
<dbReference type="NCBIfam" id="TIGR01409">
    <property type="entry name" value="TAT_signal_seq"/>
    <property type="match status" value="1"/>
</dbReference>
<dbReference type="InterPro" id="IPR019546">
    <property type="entry name" value="TAT_signal_bac_arc"/>
</dbReference>
<keyword evidence="1" id="KW-0001">2Fe-2S</keyword>
<dbReference type="InterPro" id="IPR012675">
    <property type="entry name" value="Beta-grasp_dom_sf"/>
</dbReference>
<dbReference type="InterPro" id="IPR002888">
    <property type="entry name" value="2Fe-2S-bd"/>
</dbReference>
<keyword evidence="4" id="KW-0408">Iron</keyword>
<dbReference type="PANTHER" id="PTHR44379">
    <property type="entry name" value="OXIDOREDUCTASE WITH IRON-SULFUR SUBUNIT"/>
    <property type="match status" value="1"/>
</dbReference>
<dbReference type="PROSITE" id="PS00197">
    <property type="entry name" value="2FE2S_FER_1"/>
    <property type="match status" value="1"/>
</dbReference>
<dbReference type="FunFam" id="3.10.20.30:FF:000020">
    <property type="entry name" value="Xanthine dehydrogenase iron-sulfur subunit"/>
    <property type="match status" value="1"/>
</dbReference>
<dbReference type="InterPro" id="IPR006058">
    <property type="entry name" value="2Fe2S_fd_BS"/>
</dbReference>
<comment type="caution">
    <text evidence="7">The sequence shown here is derived from an EMBL/GenBank/DDBJ whole genome shotgun (WGS) entry which is preliminary data.</text>
</comment>
<dbReference type="InterPro" id="IPR036884">
    <property type="entry name" value="2Fe-2S-bd_dom_sf"/>
</dbReference>
<dbReference type="GO" id="GO:0016491">
    <property type="term" value="F:oxidoreductase activity"/>
    <property type="evidence" value="ECO:0007669"/>
    <property type="project" value="UniProtKB-KW"/>
</dbReference>
<keyword evidence="8" id="KW-1185">Reference proteome</keyword>
<dbReference type="Gene3D" id="3.10.20.30">
    <property type="match status" value="1"/>
</dbReference>
<dbReference type="EMBL" id="JACEFB010000001">
    <property type="protein sequence ID" value="MBA2225050.1"/>
    <property type="molecule type" value="Genomic_DNA"/>
</dbReference>
<dbReference type="Proteomes" id="UP000542342">
    <property type="component" value="Unassembled WGS sequence"/>
</dbReference>
<evidence type="ECO:0000256" key="3">
    <source>
        <dbReference type="ARBA" id="ARBA00023002"/>
    </source>
</evidence>
<dbReference type="SUPFAM" id="SSF54292">
    <property type="entry name" value="2Fe-2S ferredoxin-like"/>
    <property type="match status" value="1"/>
</dbReference>
<accession>A0A7V8VBM1</accession>
<protein>
    <submittedName>
        <fullName evidence="7">(2Fe-2S)-binding protein</fullName>
    </submittedName>
</protein>
<keyword evidence="3" id="KW-0560">Oxidoreductase</keyword>
<evidence type="ECO:0000256" key="2">
    <source>
        <dbReference type="ARBA" id="ARBA00022723"/>
    </source>
</evidence>
<dbReference type="AlphaFoldDB" id="A0A7V8VBM1"/>
<keyword evidence="5" id="KW-0411">Iron-sulfur</keyword>
<gene>
    <name evidence="7" type="ORF">H0921_02625</name>
</gene>
<dbReference type="Gene3D" id="1.10.150.120">
    <property type="entry name" value="[2Fe-2S]-binding domain"/>
    <property type="match status" value="1"/>
</dbReference>
<name>A0A7V8VBM1_9BACT</name>
<dbReference type="SUPFAM" id="SSF47741">
    <property type="entry name" value="CO dehydrogenase ISP C-domain like"/>
    <property type="match status" value="1"/>
</dbReference>
<dbReference type="CDD" id="cd00207">
    <property type="entry name" value="fer2"/>
    <property type="match status" value="1"/>
</dbReference>
<dbReference type="InterPro" id="IPR051452">
    <property type="entry name" value="Diverse_Oxidoreductases"/>
</dbReference>
<dbReference type="InterPro" id="IPR001041">
    <property type="entry name" value="2Fe-2S_ferredoxin-type"/>
</dbReference>
<dbReference type="RefSeq" id="WP_194536451.1">
    <property type="nucleotide sequence ID" value="NZ_JACEFB010000001.1"/>
</dbReference>
<evidence type="ECO:0000259" key="6">
    <source>
        <dbReference type="PROSITE" id="PS51085"/>
    </source>
</evidence>
<organism evidence="7 8">
    <name type="scientific">Thermogemmata fonticola</name>
    <dbReference type="NCBI Taxonomy" id="2755323"/>
    <lineage>
        <taxon>Bacteria</taxon>
        <taxon>Pseudomonadati</taxon>
        <taxon>Planctomycetota</taxon>
        <taxon>Planctomycetia</taxon>
        <taxon>Gemmatales</taxon>
        <taxon>Gemmataceae</taxon>
        <taxon>Thermogemmata</taxon>
    </lineage>
</organism>
<evidence type="ECO:0000313" key="8">
    <source>
        <dbReference type="Proteomes" id="UP000542342"/>
    </source>
</evidence>